<feature type="region of interest" description="Disordered" evidence="1">
    <location>
        <begin position="245"/>
        <end position="275"/>
    </location>
</feature>
<gene>
    <name evidence="2" type="ORF">B0H17DRAFT_1188647</name>
</gene>
<accession>A0AAD7BF87</accession>
<protein>
    <submittedName>
        <fullName evidence="2">Uncharacterized protein</fullName>
    </submittedName>
</protein>
<evidence type="ECO:0000313" key="2">
    <source>
        <dbReference type="EMBL" id="KAJ7619020.1"/>
    </source>
</evidence>
<evidence type="ECO:0000313" key="3">
    <source>
        <dbReference type="Proteomes" id="UP001221757"/>
    </source>
</evidence>
<proteinExistence type="predicted"/>
<name>A0AAD7BF87_MYCRO</name>
<keyword evidence="3" id="KW-1185">Reference proteome</keyword>
<dbReference type="EMBL" id="JARKIE010000738">
    <property type="protein sequence ID" value="KAJ7619020.1"/>
    <property type="molecule type" value="Genomic_DNA"/>
</dbReference>
<evidence type="ECO:0000256" key="1">
    <source>
        <dbReference type="SAM" id="MobiDB-lite"/>
    </source>
</evidence>
<sequence>MTCCRRRCAAQRAQISAFGHSDQMPLDVVRDDGHKVCLKNYEKNLNYGADIQNTERTTTAGIHGVNSTKPQYRHAANPLASGDTAKRSWAREVKPLLVGHPPPIGGRRELTGPAARWGLATCSGDGNLTGTGLRSHARRCRGAAIRAAGPRCARTDTARLPRRGRDALAITLGDRGAGPGLQGRTLDSGAVVPDAAELLHARARRPRAVDAVRRREGWGCATVLPGRKGHDIALLLRRAVQPHGKIGTNEVRGGGGPPREPWPHAMHIPVNSGCA</sequence>
<dbReference type="Proteomes" id="UP001221757">
    <property type="component" value="Unassembled WGS sequence"/>
</dbReference>
<dbReference type="AlphaFoldDB" id="A0AAD7BF87"/>
<comment type="caution">
    <text evidence="2">The sequence shown here is derived from an EMBL/GenBank/DDBJ whole genome shotgun (WGS) entry which is preliminary data.</text>
</comment>
<organism evidence="2 3">
    <name type="scientific">Mycena rosella</name>
    <name type="common">Pink bonnet</name>
    <name type="synonym">Agaricus rosellus</name>
    <dbReference type="NCBI Taxonomy" id="1033263"/>
    <lineage>
        <taxon>Eukaryota</taxon>
        <taxon>Fungi</taxon>
        <taxon>Dikarya</taxon>
        <taxon>Basidiomycota</taxon>
        <taxon>Agaricomycotina</taxon>
        <taxon>Agaricomycetes</taxon>
        <taxon>Agaricomycetidae</taxon>
        <taxon>Agaricales</taxon>
        <taxon>Marasmiineae</taxon>
        <taxon>Mycenaceae</taxon>
        <taxon>Mycena</taxon>
    </lineage>
</organism>
<reference evidence="2" key="1">
    <citation type="submission" date="2023-03" db="EMBL/GenBank/DDBJ databases">
        <title>Massive genome expansion in bonnet fungi (Mycena s.s.) driven by repeated elements and novel gene families across ecological guilds.</title>
        <authorList>
            <consortium name="Lawrence Berkeley National Laboratory"/>
            <person name="Harder C.B."/>
            <person name="Miyauchi S."/>
            <person name="Viragh M."/>
            <person name="Kuo A."/>
            <person name="Thoen E."/>
            <person name="Andreopoulos B."/>
            <person name="Lu D."/>
            <person name="Skrede I."/>
            <person name="Drula E."/>
            <person name="Henrissat B."/>
            <person name="Morin E."/>
            <person name="Kohler A."/>
            <person name="Barry K."/>
            <person name="LaButti K."/>
            <person name="Morin E."/>
            <person name="Salamov A."/>
            <person name="Lipzen A."/>
            <person name="Mereny Z."/>
            <person name="Hegedus B."/>
            <person name="Baldrian P."/>
            <person name="Stursova M."/>
            <person name="Weitz H."/>
            <person name="Taylor A."/>
            <person name="Grigoriev I.V."/>
            <person name="Nagy L.G."/>
            <person name="Martin F."/>
            <person name="Kauserud H."/>
        </authorList>
    </citation>
    <scope>NUCLEOTIDE SEQUENCE</scope>
    <source>
        <strain evidence="2">CBHHK067</strain>
    </source>
</reference>